<dbReference type="RefSeq" id="WP_344992997.1">
    <property type="nucleotide sequence ID" value="NZ_BAABFR010000016.1"/>
</dbReference>
<dbReference type="SUPFAM" id="SSF55073">
    <property type="entry name" value="Nucleotide cyclase"/>
    <property type="match status" value="1"/>
</dbReference>
<evidence type="ECO:0000256" key="5">
    <source>
        <dbReference type="ARBA" id="ARBA00022989"/>
    </source>
</evidence>
<comment type="subcellular location">
    <subcellularLocation>
        <location evidence="1">Cell membrane</location>
        <topology evidence="1">Multi-pass membrane protein</topology>
    </subcellularLocation>
</comment>
<dbReference type="EMBL" id="BAABFR010000016">
    <property type="protein sequence ID" value="GAA4388622.1"/>
    <property type="molecule type" value="Genomic_DNA"/>
</dbReference>
<dbReference type="PROSITE" id="PS50885">
    <property type="entry name" value="HAMP"/>
    <property type="match status" value="1"/>
</dbReference>
<keyword evidence="5 7" id="KW-1133">Transmembrane helix</keyword>
<dbReference type="InterPro" id="IPR003660">
    <property type="entry name" value="HAMP_dom"/>
</dbReference>
<keyword evidence="4 7" id="KW-0812">Transmembrane</keyword>
<dbReference type="SMART" id="SM00304">
    <property type="entry name" value="HAMP"/>
    <property type="match status" value="1"/>
</dbReference>
<accession>A0ABP8JCL7</accession>
<evidence type="ECO:0000256" key="4">
    <source>
        <dbReference type="ARBA" id="ARBA00022692"/>
    </source>
</evidence>
<feature type="transmembrane region" description="Helical" evidence="7">
    <location>
        <begin position="29"/>
        <end position="50"/>
    </location>
</feature>
<feature type="transmembrane region" description="Helical" evidence="7">
    <location>
        <begin position="113"/>
        <end position="138"/>
    </location>
</feature>
<evidence type="ECO:0000259" key="8">
    <source>
        <dbReference type="PROSITE" id="PS50125"/>
    </source>
</evidence>
<comment type="similarity">
    <text evidence="2">Belongs to the adenylyl cyclase class-3 family.</text>
</comment>
<dbReference type="PROSITE" id="PS50125">
    <property type="entry name" value="GUANYLATE_CYCLASE_2"/>
    <property type="match status" value="1"/>
</dbReference>
<dbReference type="SMART" id="SM00044">
    <property type="entry name" value="CYCc"/>
    <property type="match status" value="1"/>
</dbReference>
<dbReference type="PANTHER" id="PTHR43081:SF17">
    <property type="entry name" value="BLL5647 PROTEIN"/>
    <property type="match status" value="1"/>
</dbReference>
<dbReference type="Proteomes" id="UP001500635">
    <property type="component" value="Unassembled WGS sequence"/>
</dbReference>
<feature type="domain" description="HAMP" evidence="9">
    <location>
        <begin position="254"/>
        <end position="306"/>
    </location>
</feature>
<evidence type="ECO:0000259" key="9">
    <source>
        <dbReference type="PROSITE" id="PS50885"/>
    </source>
</evidence>
<dbReference type="InterPro" id="IPR050697">
    <property type="entry name" value="Adenylyl/Guanylyl_Cyclase_3/4"/>
</dbReference>
<dbReference type="InterPro" id="IPR029787">
    <property type="entry name" value="Nucleotide_cyclase"/>
</dbReference>
<proteinExistence type="inferred from homology"/>
<feature type="transmembrane region" description="Helical" evidence="7">
    <location>
        <begin position="150"/>
        <end position="172"/>
    </location>
</feature>
<dbReference type="Gene3D" id="3.30.70.1230">
    <property type="entry name" value="Nucleotide cyclase"/>
    <property type="match status" value="1"/>
</dbReference>
<dbReference type="CDD" id="cd07302">
    <property type="entry name" value="CHD"/>
    <property type="match status" value="1"/>
</dbReference>
<dbReference type="Gene3D" id="6.10.340.10">
    <property type="match status" value="1"/>
</dbReference>
<evidence type="ECO:0000256" key="6">
    <source>
        <dbReference type="ARBA" id="ARBA00023136"/>
    </source>
</evidence>
<evidence type="ECO:0000256" key="2">
    <source>
        <dbReference type="ARBA" id="ARBA00005381"/>
    </source>
</evidence>
<name>A0ABP8JCL7_9ACTN</name>
<keyword evidence="3" id="KW-1003">Cell membrane</keyword>
<sequence length="512" mass="54975">MSGRRGDYGSLLLGGRFESRRRRRIRTTILLAVGSYGANLVALGLALLLVTVGIPEPSIFEPSLRTVNEVLLPTALGVGFVMGHVRGVYVVWSRLRWVTRSELPPTEAEARRTLSLPGWLTFMQLSIWLLGAALFGILYGAHELRLVPKIVGVITLSGFVVCGVVFQLAELSMRPITAIVLRSYVPPKRQHGLLVRSVGSWLLGSGLPLIGMILIMVFAVTIGDVTIVQLAVSVLVLSAMSVATGLTLTLLNLSRITGPLRSVIDGMREVEQGRFDAEVSVYDPSTLGALQAGFNAMAAGLRERELVRDLYNRQVGEQVARATIESRPELGGVERTVAVVFIDLVGSTTLAATRRASEVVTILNRFCGVVVEEVNQRGGLVNKFEGDAVLAIFGAPTELPDPAGAALEAARVMTARVAVEVEEIRAGCGVSFGVVVAGYVGAADRFEYTVIGDPVNEAARLSSAAKEDPTVPWVSQTVVDAASPAEAQHWHRGPVRVLRGRVARTQIYLARS</sequence>
<feature type="transmembrane region" description="Helical" evidence="7">
    <location>
        <begin position="70"/>
        <end position="92"/>
    </location>
</feature>
<dbReference type="Pfam" id="PF00211">
    <property type="entry name" value="Guanylate_cyc"/>
    <property type="match status" value="1"/>
</dbReference>
<organism evidence="10 11">
    <name type="scientific">Tsukamurella soli</name>
    <dbReference type="NCBI Taxonomy" id="644556"/>
    <lineage>
        <taxon>Bacteria</taxon>
        <taxon>Bacillati</taxon>
        <taxon>Actinomycetota</taxon>
        <taxon>Actinomycetes</taxon>
        <taxon>Mycobacteriales</taxon>
        <taxon>Tsukamurellaceae</taxon>
        <taxon>Tsukamurella</taxon>
    </lineage>
</organism>
<feature type="domain" description="Guanylate cyclase" evidence="8">
    <location>
        <begin position="338"/>
        <end position="462"/>
    </location>
</feature>
<evidence type="ECO:0000256" key="1">
    <source>
        <dbReference type="ARBA" id="ARBA00004651"/>
    </source>
</evidence>
<dbReference type="InterPro" id="IPR001054">
    <property type="entry name" value="A/G_cyclase"/>
</dbReference>
<dbReference type="CDD" id="cd06225">
    <property type="entry name" value="HAMP"/>
    <property type="match status" value="1"/>
</dbReference>
<feature type="transmembrane region" description="Helical" evidence="7">
    <location>
        <begin position="227"/>
        <end position="251"/>
    </location>
</feature>
<evidence type="ECO:0000256" key="7">
    <source>
        <dbReference type="SAM" id="Phobius"/>
    </source>
</evidence>
<dbReference type="Pfam" id="PF00672">
    <property type="entry name" value="HAMP"/>
    <property type="match status" value="1"/>
</dbReference>
<evidence type="ECO:0000313" key="10">
    <source>
        <dbReference type="EMBL" id="GAA4388622.1"/>
    </source>
</evidence>
<evidence type="ECO:0000256" key="3">
    <source>
        <dbReference type="ARBA" id="ARBA00022475"/>
    </source>
</evidence>
<keyword evidence="11" id="KW-1185">Reference proteome</keyword>
<protein>
    <submittedName>
        <fullName evidence="10">Adenylate/guanylate cyclase domain-containing protein</fullName>
    </submittedName>
</protein>
<evidence type="ECO:0000313" key="11">
    <source>
        <dbReference type="Proteomes" id="UP001500635"/>
    </source>
</evidence>
<feature type="transmembrane region" description="Helical" evidence="7">
    <location>
        <begin position="193"/>
        <end position="221"/>
    </location>
</feature>
<reference evidence="11" key="1">
    <citation type="journal article" date="2019" name="Int. J. Syst. Evol. Microbiol.">
        <title>The Global Catalogue of Microorganisms (GCM) 10K type strain sequencing project: providing services to taxonomists for standard genome sequencing and annotation.</title>
        <authorList>
            <consortium name="The Broad Institute Genomics Platform"/>
            <consortium name="The Broad Institute Genome Sequencing Center for Infectious Disease"/>
            <person name="Wu L."/>
            <person name="Ma J."/>
        </authorList>
    </citation>
    <scope>NUCLEOTIDE SEQUENCE [LARGE SCALE GENOMIC DNA]</scope>
    <source>
        <strain evidence="11">JCM 17688</strain>
    </source>
</reference>
<gene>
    <name evidence="10" type="ORF">GCM10023147_14380</name>
</gene>
<comment type="caution">
    <text evidence="10">The sequence shown here is derived from an EMBL/GenBank/DDBJ whole genome shotgun (WGS) entry which is preliminary data.</text>
</comment>
<dbReference type="SUPFAM" id="SSF158472">
    <property type="entry name" value="HAMP domain-like"/>
    <property type="match status" value="1"/>
</dbReference>
<dbReference type="PANTHER" id="PTHR43081">
    <property type="entry name" value="ADENYLATE CYCLASE, TERMINAL-DIFFERENTIATION SPECIFIC-RELATED"/>
    <property type="match status" value="1"/>
</dbReference>
<keyword evidence="6 7" id="KW-0472">Membrane</keyword>